<dbReference type="Proteomes" id="UP000197768">
    <property type="component" value="Unassembled WGS sequence"/>
</dbReference>
<proteinExistence type="predicted"/>
<sequence length="160" mass="19265">MNELFEHPNRVVFEVDNDYFIYDNKTDEKTDFVDENSKWNLKIEVRKYSLFIDNERFIMNQAQSGMKKCDWICFNDSDCYFIESKDVKTKLRKAARTDFDEKIEDTIQFYKKYNLSHLNLWGVLNFRSPNKVTSAASKDRKFKYNLKGIKYEELNCLQVL</sequence>
<dbReference type="AlphaFoldDB" id="A0A246GHN1"/>
<accession>A0A246GHN1</accession>
<evidence type="ECO:0000313" key="1">
    <source>
        <dbReference type="EMBL" id="OWP83711.1"/>
    </source>
</evidence>
<comment type="caution">
    <text evidence="1">The sequence shown here is derived from an EMBL/GenBank/DDBJ whole genome shotgun (WGS) entry which is preliminary data.</text>
</comment>
<reference evidence="1 2" key="1">
    <citation type="journal article" date="2017" name="Infect. Genet. Evol.">
        <title>Comparative genome analysis of fish pathogen Flavobacterium columnare reveals extensive sequence diversity within the species.</title>
        <authorList>
            <person name="Kayansamruaj P."/>
            <person name="Dong H.T."/>
            <person name="Hirono I."/>
            <person name="Kondo H."/>
            <person name="Senapin S."/>
            <person name="Rodkhum C."/>
        </authorList>
    </citation>
    <scope>NUCLEOTIDE SEQUENCE [LARGE SCALE GENOMIC DNA]</scope>
    <source>
        <strain evidence="1 2">1215</strain>
    </source>
</reference>
<name>A0A246GHN1_9FLAO</name>
<dbReference type="RefSeq" id="WP_088393154.1">
    <property type="nucleotide sequence ID" value="NZ_MTCZ01000085.1"/>
</dbReference>
<dbReference type="EMBL" id="MTCZ01000085">
    <property type="protein sequence ID" value="OWP83711.1"/>
    <property type="molecule type" value="Genomic_DNA"/>
</dbReference>
<evidence type="ECO:0000313" key="2">
    <source>
        <dbReference type="Proteomes" id="UP000197768"/>
    </source>
</evidence>
<gene>
    <name evidence="1" type="ORF">BWK59_09050</name>
</gene>
<organism evidence="1 2">
    <name type="scientific">Flavobacterium davisii</name>
    <dbReference type="NCBI Taxonomy" id="2906077"/>
    <lineage>
        <taxon>Bacteria</taxon>
        <taxon>Pseudomonadati</taxon>
        <taxon>Bacteroidota</taxon>
        <taxon>Flavobacteriia</taxon>
        <taxon>Flavobacteriales</taxon>
        <taxon>Flavobacteriaceae</taxon>
        <taxon>Flavobacterium</taxon>
    </lineage>
</organism>
<protein>
    <submittedName>
        <fullName evidence="1">Uncharacterized protein</fullName>
    </submittedName>
</protein>